<protein>
    <submittedName>
        <fullName evidence="2">Uncharacterized protein LOC116187377</fullName>
    </submittedName>
</protein>
<dbReference type="RefSeq" id="XP_031371900.1">
    <property type="nucleotide sequence ID" value="XM_031516040.1"/>
</dbReference>
<dbReference type="AlphaFoldDB" id="A0A6P8BPH6"/>
<evidence type="ECO:0000313" key="2">
    <source>
        <dbReference type="RefSeq" id="XP_031371900.1"/>
    </source>
</evidence>
<dbReference type="PANTHER" id="PTHR46477:SF5">
    <property type="entry name" value="PHORBOL-ESTER_DAG-TYPE DOMAIN-CONTAINING PROTEIN"/>
    <property type="match status" value="1"/>
</dbReference>
<keyword evidence="1" id="KW-1185">Reference proteome</keyword>
<dbReference type="GeneID" id="116187377"/>
<reference evidence="1" key="1">
    <citation type="journal article" date="2020" name="Plant Biotechnol. J.">
        <title>The pomegranate (Punica granatum L.) draft genome dissects genetic divergence between soft- and hard-seeded cultivars.</title>
        <authorList>
            <person name="Luo X."/>
            <person name="Li H."/>
            <person name="Wu Z."/>
            <person name="Yao W."/>
            <person name="Zhao P."/>
            <person name="Cao D."/>
            <person name="Yu H."/>
            <person name="Li K."/>
            <person name="Poudel K."/>
            <person name="Zhao D."/>
            <person name="Zhang F."/>
            <person name="Xia X."/>
            <person name="Chen L."/>
            <person name="Wang Q."/>
            <person name="Jing D."/>
            <person name="Cao S."/>
        </authorList>
    </citation>
    <scope>NUCLEOTIDE SEQUENCE [LARGE SCALE GENOMIC DNA]</scope>
    <source>
        <strain evidence="1">cv. Tunisia</strain>
    </source>
</reference>
<reference evidence="2" key="2">
    <citation type="submission" date="2025-08" db="UniProtKB">
        <authorList>
            <consortium name="RefSeq"/>
        </authorList>
    </citation>
    <scope>IDENTIFICATION</scope>
    <source>
        <tissue evidence="2">Leaf</tissue>
    </source>
</reference>
<dbReference type="OrthoDB" id="1841377at2759"/>
<evidence type="ECO:0000313" key="1">
    <source>
        <dbReference type="Proteomes" id="UP000515151"/>
    </source>
</evidence>
<sequence>MAVVITGPDAKPVGSRRCMFELKEYTRLFTCRVCTVNSCDIVRYRCDHCDECRHVSCIRLDEEIRVGPGPCDIFAMLPVFTLYEKPQAGINSKNKKWAEYCVVCGMLIKHYSYHIRTTEKKDLNLHPRCAELIRFNNRVAVPLKLHMGERWNCVWCGNKRPEGASLAGPTDFYCWSYELTGRKNRIHVHCYSEMMTQALNSIADSHCYNGDDDDTIRIILRRRKSTDGTGWEGILKGAFDIALEVAGLGLTQILVDLI</sequence>
<dbReference type="Proteomes" id="UP000515151">
    <property type="component" value="Chromosome 8"/>
</dbReference>
<gene>
    <name evidence="2" type="primary">LOC116187377</name>
</gene>
<accession>A0A6P8BPH6</accession>
<proteinExistence type="predicted"/>
<name>A0A6P8BPH6_PUNGR</name>
<dbReference type="PANTHER" id="PTHR46477">
    <property type="entry name" value="CYSTEINE/HISTIDINE-RICH C1 DOMAIN FAMILY PROTEIN"/>
    <property type="match status" value="1"/>
</dbReference>
<organism evidence="1 2">
    <name type="scientific">Punica granatum</name>
    <name type="common">Pomegranate</name>
    <dbReference type="NCBI Taxonomy" id="22663"/>
    <lineage>
        <taxon>Eukaryota</taxon>
        <taxon>Viridiplantae</taxon>
        <taxon>Streptophyta</taxon>
        <taxon>Embryophyta</taxon>
        <taxon>Tracheophyta</taxon>
        <taxon>Spermatophyta</taxon>
        <taxon>Magnoliopsida</taxon>
        <taxon>eudicotyledons</taxon>
        <taxon>Gunneridae</taxon>
        <taxon>Pentapetalae</taxon>
        <taxon>rosids</taxon>
        <taxon>malvids</taxon>
        <taxon>Myrtales</taxon>
        <taxon>Lythraceae</taxon>
        <taxon>Punica</taxon>
    </lineage>
</organism>